<evidence type="ECO:0000313" key="2">
    <source>
        <dbReference type="Proteomes" id="UP001355207"/>
    </source>
</evidence>
<sequence>MSNRARTARHRRGEILSFEESMSYAAEEQLNDSIAGINTIIDELQRHNVEKANDGTNFSLMDLSSDQRKEYDKYITNGNKYYQTLESARYRTDIQNYLMDEWRTTSNLISSRVTTSPASKITHEADQYGDMCNYAEQLKLLDAHTEYRKILAENAEQSAKKRF</sequence>
<evidence type="ECO:0000313" key="1">
    <source>
        <dbReference type="EMBL" id="WWC88750.1"/>
    </source>
</evidence>
<reference evidence="1 2" key="1">
    <citation type="submission" date="2024-01" db="EMBL/GenBank/DDBJ databases">
        <title>Comparative genomics of Cryptococcus and Kwoniella reveals pathogenesis evolution and contrasting modes of karyotype evolution via chromosome fusion or intercentromeric recombination.</title>
        <authorList>
            <person name="Coelho M.A."/>
            <person name="David-Palma M."/>
            <person name="Shea T."/>
            <person name="Bowers K."/>
            <person name="McGinley-Smith S."/>
            <person name="Mohammad A.W."/>
            <person name="Gnirke A."/>
            <person name="Yurkov A.M."/>
            <person name="Nowrousian M."/>
            <person name="Sun S."/>
            <person name="Cuomo C.A."/>
            <person name="Heitman J."/>
        </authorList>
    </citation>
    <scope>NUCLEOTIDE SEQUENCE [LARGE SCALE GENOMIC DNA]</scope>
    <source>
        <strain evidence="1 2">CBS 6074</strain>
    </source>
</reference>
<dbReference type="AlphaFoldDB" id="A0AAX4JTJ7"/>
<keyword evidence="2" id="KW-1185">Reference proteome</keyword>
<organism evidence="1 2">
    <name type="scientific">Kwoniella dendrophila CBS 6074</name>
    <dbReference type="NCBI Taxonomy" id="1295534"/>
    <lineage>
        <taxon>Eukaryota</taxon>
        <taxon>Fungi</taxon>
        <taxon>Dikarya</taxon>
        <taxon>Basidiomycota</taxon>
        <taxon>Agaricomycotina</taxon>
        <taxon>Tremellomycetes</taxon>
        <taxon>Tremellales</taxon>
        <taxon>Cryptococcaceae</taxon>
        <taxon>Kwoniella</taxon>
    </lineage>
</organism>
<protein>
    <submittedName>
        <fullName evidence="1">Uncharacterized protein</fullName>
    </submittedName>
</protein>
<dbReference type="Proteomes" id="UP001355207">
    <property type="component" value="Chromosome 4"/>
</dbReference>
<dbReference type="EMBL" id="CP144101">
    <property type="protein sequence ID" value="WWC88750.1"/>
    <property type="molecule type" value="Genomic_DNA"/>
</dbReference>
<gene>
    <name evidence="1" type="ORF">L201_003663</name>
</gene>
<dbReference type="GeneID" id="91094333"/>
<dbReference type="RefSeq" id="XP_066075513.1">
    <property type="nucleotide sequence ID" value="XM_066219416.1"/>
</dbReference>
<proteinExistence type="predicted"/>
<accession>A0AAX4JTJ7</accession>
<name>A0AAX4JTJ7_9TREE</name>